<reference evidence="11 12" key="1">
    <citation type="submission" date="2016-10" db="EMBL/GenBank/DDBJ databases">
        <authorList>
            <person name="de Groot N.N."/>
        </authorList>
    </citation>
    <scope>NUCLEOTIDE SEQUENCE [LARGE SCALE GENOMIC DNA]</scope>
    <source>
        <strain evidence="11 12">CGMCC 1.7005</strain>
    </source>
</reference>
<dbReference type="AlphaFoldDB" id="A0A1I6ZU08"/>
<dbReference type="Gene3D" id="3.40.50.300">
    <property type="entry name" value="P-loop containing nucleotide triphosphate hydrolases"/>
    <property type="match status" value="1"/>
</dbReference>
<accession>A0A1I6ZU08</accession>
<feature type="transmembrane region" description="Helical" evidence="8">
    <location>
        <begin position="16"/>
        <end position="43"/>
    </location>
</feature>
<keyword evidence="7 8" id="KW-0472">Membrane</keyword>
<dbReference type="EMBL" id="FPAS01000002">
    <property type="protein sequence ID" value="SFT66156.1"/>
    <property type="molecule type" value="Genomic_DNA"/>
</dbReference>
<evidence type="ECO:0000256" key="7">
    <source>
        <dbReference type="ARBA" id="ARBA00023136"/>
    </source>
</evidence>
<dbReference type="SMART" id="SM00382">
    <property type="entry name" value="AAA"/>
    <property type="match status" value="1"/>
</dbReference>
<dbReference type="InterPro" id="IPR003593">
    <property type="entry name" value="AAA+_ATPase"/>
</dbReference>
<gene>
    <name evidence="11" type="ORF">SAMN05216474_1620</name>
</gene>
<sequence length="615" mass="69085">MKQLFKIYKATFKYKALALITIFSNLLYVIFNLVSLVLFVPFLQLIFPKGDEEITRVSEPVLEATNPIAFVEYVKDAYKFFMQSMVDRGPKEALFFVCCSVLAAFFLKNLFRYIAIYNQSQLRMAVVRDYRDALFNKSMRLPMSFFTEEKKGDLMARMNADVNEIEIAVVAMLELLFRDPISIIITVSVLIYWSPGLTLFSFILLPLSALVISRIAKSLKRTAKQGQEQMGVLFSFLDEYLGGIRIVKGFNATGKAVEKFAAINLRHQKLITKTFRKKDLSSPLNEFLGAAVMIGIVWFGGNMILDGTGQDGFTGEEFMGFIIVFSQLLVPIQAVAKNIGNMNKAKASQDRIDETLNTNEKIMDPTSPKKMEGLNDKIRFDNISFAYKDEEVIKQVSFDIQKGKTVALVGESGSGKSTLADLLPRFYDVKSGQILFDQTDIREFTLEDLRAQIGIVSQESILFNDTVASNIAFGMPNATREEIIEAAKIANAHNFIMELEDGYDTNIGERGNKLSGGQKQRVSIARAVLKNPPIMILDEATSALDTESEKQVQDALNKLMQNRTSLVIAHRLSTIKNADVILVLNKGEIVERGTHEELLQKEGFYHRLTSLQGIN</sequence>
<keyword evidence="5 11" id="KW-0067">ATP-binding</keyword>
<dbReference type="Pfam" id="PF00005">
    <property type="entry name" value="ABC_tran"/>
    <property type="match status" value="1"/>
</dbReference>
<keyword evidence="3 8" id="KW-0812">Transmembrane</keyword>
<dbReference type="InterPro" id="IPR003439">
    <property type="entry name" value="ABC_transporter-like_ATP-bd"/>
</dbReference>
<dbReference type="GO" id="GO:0005524">
    <property type="term" value="F:ATP binding"/>
    <property type="evidence" value="ECO:0007669"/>
    <property type="project" value="UniProtKB-KW"/>
</dbReference>
<dbReference type="GO" id="GO:0005886">
    <property type="term" value="C:plasma membrane"/>
    <property type="evidence" value="ECO:0007669"/>
    <property type="project" value="UniProtKB-SubCell"/>
</dbReference>
<evidence type="ECO:0000256" key="5">
    <source>
        <dbReference type="ARBA" id="ARBA00022840"/>
    </source>
</evidence>
<dbReference type="InterPro" id="IPR017871">
    <property type="entry name" value="ABC_transporter-like_CS"/>
</dbReference>
<dbReference type="InterPro" id="IPR036640">
    <property type="entry name" value="ABC1_TM_sf"/>
</dbReference>
<dbReference type="RefSeq" id="WP_090248065.1">
    <property type="nucleotide sequence ID" value="NZ_FPAS01000002.1"/>
</dbReference>
<name>A0A1I6ZU08_9FLAO</name>
<feature type="transmembrane region" description="Helical" evidence="8">
    <location>
        <begin position="317"/>
        <end position="336"/>
    </location>
</feature>
<dbReference type="PANTHER" id="PTHR43394">
    <property type="entry name" value="ATP-DEPENDENT PERMEASE MDL1, MITOCHONDRIAL"/>
    <property type="match status" value="1"/>
</dbReference>
<dbReference type="InterPro" id="IPR011527">
    <property type="entry name" value="ABC1_TM_dom"/>
</dbReference>
<dbReference type="InterPro" id="IPR027417">
    <property type="entry name" value="P-loop_NTPase"/>
</dbReference>
<evidence type="ECO:0000259" key="10">
    <source>
        <dbReference type="PROSITE" id="PS50929"/>
    </source>
</evidence>
<evidence type="ECO:0000256" key="4">
    <source>
        <dbReference type="ARBA" id="ARBA00022741"/>
    </source>
</evidence>
<dbReference type="SUPFAM" id="SSF52540">
    <property type="entry name" value="P-loop containing nucleoside triphosphate hydrolases"/>
    <property type="match status" value="1"/>
</dbReference>
<comment type="subcellular location">
    <subcellularLocation>
        <location evidence="1">Cell membrane</location>
        <topology evidence="1">Multi-pass membrane protein</topology>
    </subcellularLocation>
</comment>
<dbReference type="GO" id="GO:0015421">
    <property type="term" value="F:ABC-type oligopeptide transporter activity"/>
    <property type="evidence" value="ECO:0007669"/>
    <property type="project" value="TreeGrafter"/>
</dbReference>
<dbReference type="GO" id="GO:0016887">
    <property type="term" value="F:ATP hydrolysis activity"/>
    <property type="evidence" value="ECO:0007669"/>
    <property type="project" value="InterPro"/>
</dbReference>
<evidence type="ECO:0000313" key="11">
    <source>
        <dbReference type="EMBL" id="SFT66156.1"/>
    </source>
</evidence>
<dbReference type="Pfam" id="PF00664">
    <property type="entry name" value="ABC_membrane"/>
    <property type="match status" value="1"/>
</dbReference>
<evidence type="ECO:0000256" key="1">
    <source>
        <dbReference type="ARBA" id="ARBA00004651"/>
    </source>
</evidence>
<keyword evidence="12" id="KW-1185">Reference proteome</keyword>
<dbReference type="SUPFAM" id="SSF90123">
    <property type="entry name" value="ABC transporter transmembrane region"/>
    <property type="match status" value="1"/>
</dbReference>
<keyword evidence="4" id="KW-0547">Nucleotide-binding</keyword>
<dbReference type="Gene3D" id="1.20.1560.10">
    <property type="entry name" value="ABC transporter type 1, transmembrane domain"/>
    <property type="match status" value="1"/>
</dbReference>
<dbReference type="CDD" id="cd03251">
    <property type="entry name" value="ABCC_MsbA"/>
    <property type="match status" value="1"/>
</dbReference>
<feature type="domain" description="ABC transporter" evidence="9">
    <location>
        <begin position="378"/>
        <end position="611"/>
    </location>
</feature>
<evidence type="ECO:0000256" key="3">
    <source>
        <dbReference type="ARBA" id="ARBA00022692"/>
    </source>
</evidence>
<evidence type="ECO:0000256" key="6">
    <source>
        <dbReference type="ARBA" id="ARBA00022989"/>
    </source>
</evidence>
<dbReference type="PROSITE" id="PS50929">
    <property type="entry name" value="ABC_TM1F"/>
    <property type="match status" value="1"/>
</dbReference>
<feature type="transmembrane region" description="Helical" evidence="8">
    <location>
        <begin position="167"/>
        <end position="193"/>
    </location>
</feature>
<evidence type="ECO:0000256" key="8">
    <source>
        <dbReference type="SAM" id="Phobius"/>
    </source>
</evidence>
<dbReference type="PANTHER" id="PTHR43394:SF1">
    <property type="entry name" value="ATP-BINDING CASSETTE SUB-FAMILY B MEMBER 10, MITOCHONDRIAL"/>
    <property type="match status" value="1"/>
</dbReference>
<feature type="transmembrane region" description="Helical" evidence="8">
    <location>
        <begin position="287"/>
        <end position="305"/>
    </location>
</feature>
<keyword evidence="2" id="KW-0813">Transport</keyword>
<dbReference type="InterPro" id="IPR039421">
    <property type="entry name" value="Type_1_exporter"/>
</dbReference>
<dbReference type="FunFam" id="3.40.50.300:FF:000287">
    <property type="entry name" value="Multidrug ABC transporter ATP-binding protein"/>
    <property type="match status" value="1"/>
</dbReference>
<dbReference type="PROSITE" id="PS00211">
    <property type="entry name" value="ABC_TRANSPORTER_1"/>
    <property type="match status" value="1"/>
</dbReference>
<evidence type="ECO:0000259" key="9">
    <source>
        <dbReference type="PROSITE" id="PS50893"/>
    </source>
</evidence>
<evidence type="ECO:0000313" key="12">
    <source>
        <dbReference type="Proteomes" id="UP000236454"/>
    </source>
</evidence>
<dbReference type="CDD" id="cd18552">
    <property type="entry name" value="ABC_6TM_MsbA_like"/>
    <property type="match status" value="1"/>
</dbReference>
<dbReference type="OrthoDB" id="9780296at2"/>
<proteinExistence type="predicted"/>
<organism evidence="11 12">
    <name type="scientific">Lishizhenia tianjinensis</name>
    <dbReference type="NCBI Taxonomy" id="477690"/>
    <lineage>
        <taxon>Bacteria</taxon>
        <taxon>Pseudomonadati</taxon>
        <taxon>Bacteroidota</taxon>
        <taxon>Flavobacteriia</taxon>
        <taxon>Flavobacteriales</taxon>
        <taxon>Crocinitomicaceae</taxon>
        <taxon>Lishizhenia</taxon>
    </lineage>
</organism>
<feature type="transmembrane region" description="Helical" evidence="8">
    <location>
        <begin position="199"/>
        <end position="216"/>
    </location>
</feature>
<dbReference type="PROSITE" id="PS50893">
    <property type="entry name" value="ABC_TRANSPORTER_2"/>
    <property type="match status" value="1"/>
</dbReference>
<protein>
    <submittedName>
        <fullName evidence="11">ATP-binding cassette, subfamily B, MsbA</fullName>
    </submittedName>
</protein>
<feature type="transmembrane region" description="Helical" evidence="8">
    <location>
        <begin position="93"/>
        <end position="114"/>
    </location>
</feature>
<dbReference type="Proteomes" id="UP000236454">
    <property type="component" value="Unassembled WGS sequence"/>
</dbReference>
<dbReference type="STRING" id="477690.SAMN05216474_1620"/>
<keyword evidence="6 8" id="KW-1133">Transmembrane helix</keyword>
<evidence type="ECO:0000256" key="2">
    <source>
        <dbReference type="ARBA" id="ARBA00022448"/>
    </source>
</evidence>
<feature type="domain" description="ABC transmembrane type-1" evidence="10">
    <location>
        <begin position="19"/>
        <end position="344"/>
    </location>
</feature>